<keyword evidence="3" id="KW-1185">Reference proteome</keyword>
<dbReference type="EMBL" id="JACHIN010000014">
    <property type="protein sequence ID" value="MBB5082795.1"/>
    <property type="molecule type" value="Genomic_DNA"/>
</dbReference>
<dbReference type="Proteomes" id="UP000568380">
    <property type="component" value="Unassembled WGS sequence"/>
</dbReference>
<evidence type="ECO:0000256" key="1">
    <source>
        <dbReference type="SAM" id="MobiDB-lite"/>
    </source>
</evidence>
<feature type="region of interest" description="Disordered" evidence="1">
    <location>
        <begin position="219"/>
        <end position="265"/>
    </location>
</feature>
<evidence type="ECO:0000313" key="2">
    <source>
        <dbReference type="EMBL" id="MBB5082795.1"/>
    </source>
</evidence>
<sequence>MHPLDPFSAVEADVRALVANPRWAGLPDHLRAEALATTTVVTPDGGRWLFGAHARWYLHDPADGRWHLAAPPRGLPVRAGRHGSPVLNPVLLPTGADFIGPDGSTQAFIGPDVHPGLTEEVRVLLRRAGRKSELDYPLTSFRDVFAADVPSTVAAVWGTIMWCAYAPAFDGNERLLTIFGEYLRRPLPGDEWVRWLTRPSLEALVTLYAERVRATGRSDPPLSAPYPWHTGPGHSTSGHHSAYGTTEHSHGGGAGPTGGARNAKDTPEKAGLRLVALMADTAQILADDPRFAPRAHALLAMLKPLLHQPALDHAAALRGDDTVRRAWLARVPADLARWILPDTDPGTAFRHTVYDLVESLAFTSDAPRAAASFLTDLPGAGDRLHNWLDHRVRNAYAELTAHVAEYGEHTEPDGFAVPAFLWTGATGGWPERATSPATARGVLVAPPDRGSAAAVLGAAYATGLTWCRLTGARLPEEGLAGARAIVRRLVHERDDIHP</sequence>
<name>A0A7W8EJ61_9ACTN</name>
<organism evidence="2 3">
    <name type="scientific">Nonomuraea endophytica</name>
    <dbReference type="NCBI Taxonomy" id="714136"/>
    <lineage>
        <taxon>Bacteria</taxon>
        <taxon>Bacillati</taxon>
        <taxon>Actinomycetota</taxon>
        <taxon>Actinomycetes</taxon>
        <taxon>Streptosporangiales</taxon>
        <taxon>Streptosporangiaceae</taxon>
        <taxon>Nonomuraea</taxon>
    </lineage>
</organism>
<reference evidence="2 3" key="1">
    <citation type="submission" date="2020-08" db="EMBL/GenBank/DDBJ databases">
        <title>Genomic Encyclopedia of Type Strains, Phase IV (KMG-IV): sequencing the most valuable type-strain genomes for metagenomic binning, comparative biology and taxonomic classification.</title>
        <authorList>
            <person name="Goeker M."/>
        </authorList>
    </citation>
    <scope>NUCLEOTIDE SEQUENCE [LARGE SCALE GENOMIC DNA]</scope>
    <source>
        <strain evidence="2 3">DSM 45385</strain>
    </source>
</reference>
<feature type="compositionally biased region" description="Low complexity" evidence="1">
    <location>
        <begin position="229"/>
        <end position="241"/>
    </location>
</feature>
<dbReference type="AlphaFoldDB" id="A0A7W8EJ61"/>
<evidence type="ECO:0000313" key="3">
    <source>
        <dbReference type="Proteomes" id="UP000568380"/>
    </source>
</evidence>
<comment type="caution">
    <text evidence="2">The sequence shown here is derived from an EMBL/GenBank/DDBJ whole genome shotgun (WGS) entry which is preliminary data.</text>
</comment>
<gene>
    <name evidence="2" type="ORF">HNR40_008291</name>
</gene>
<protein>
    <submittedName>
        <fullName evidence="2">Uncharacterized protein</fullName>
    </submittedName>
</protein>
<proteinExistence type="predicted"/>
<accession>A0A7W8EJ61</accession>
<dbReference type="RefSeq" id="WP_184971322.1">
    <property type="nucleotide sequence ID" value="NZ_JACHIN010000014.1"/>
</dbReference>